<dbReference type="PROSITE" id="PS00061">
    <property type="entry name" value="ADH_SHORT"/>
    <property type="match status" value="1"/>
</dbReference>
<name>A0A6A5VR96_9PLEO</name>
<keyword evidence="5" id="KW-1133">Transmembrane helix</keyword>
<evidence type="ECO:0000256" key="4">
    <source>
        <dbReference type="ARBA" id="ARBA00022857"/>
    </source>
</evidence>
<keyword evidence="4" id="KW-0521">NADP</keyword>
<dbReference type="Pfam" id="PF00106">
    <property type="entry name" value="adh_short"/>
    <property type="match status" value="1"/>
</dbReference>
<dbReference type="Gene3D" id="3.40.50.720">
    <property type="entry name" value="NAD(P)-binding Rossmann-like Domain"/>
    <property type="match status" value="1"/>
</dbReference>
<comment type="function">
    <text evidence="9">Catalyzes the reduction of all-trans-retinal to all-trans-retinol in the presence of NADPH.</text>
</comment>
<dbReference type="GO" id="GO:0016020">
    <property type="term" value="C:membrane"/>
    <property type="evidence" value="ECO:0007669"/>
    <property type="project" value="UniProtKB-SubCell"/>
</dbReference>
<dbReference type="InterPro" id="IPR020904">
    <property type="entry name" value="Sc_DH/Rdtase_CS"/>
</dbReference>
<evidence type="ECO:0000256" key="11">
    <source>
        <dbReference type="ARBA" id="ARBA00082544"/>
    </source>
</evidence>
<keyword evidence="8" id="KW-0472">Membrane</keyword>
<evidence type="ECO:0000256" key="10">
    <source>
        <dbReference type="ARBA" id="ARBA00068717"/>
    </source>
</evidence>
<dbReference type="PRINTS" id="PR00081">
    <property type="entry name" value="GDHRDH"/>
</dbReference>
<organism evidence="13 14">
    <name type="scientific">Bimuria novae-zelandiae CBS 107.79</name>
    <dbReference type="NCBI Taxonomy" id="1447943"/>
    <lineage>
        <taxon>Eukaryota</taxon>
        <taxon>Fungi</taxon>
        <taxon>Dikarya</taxon>
        <taxon>Ascomycota</taxon>
        <taxon>Pezizomycotina</taxon>
        <taxon>Dothideomycetes</taxon>
        <taxon>Pleosporomycetidae</taxon>
        <taxon>Pleosporales</taxon>
        <taxon>Massarineae</taxon>
        <taxon>Didymosphaeriaceae</taxon>
        <taxon>Bimuria</taxon>
    </lineage>
</organism>
<keyword evidence="7" id="KW-0443">Lipid metabolism</keyword>
<evidence type="ECO:0000256" key="7">
    <source>
        <dbReference type="ARBA" id="ARBA00023098"/>
    </source>
</evidence>
<dbReference type="GO" id="GO:0052650">
    <property type="term" value="F:all-trans-retinol dehydrogenase (NADP+) activity"/>
    <property type="evidence" value="ECO:0007669"/>
    <property type="project" value="UniProtKB-ARBA"/>
</dbReference>
<dbReference type="InterPro" id="IPR002347">
    <property type="entry name" value="SDR_fam"/>
</dbReference>
<comment type="similarity">
    <text evidence="2 12">Belongs to the short-chain dehydrogenases/reductases (SDR) family.</text>
</comment>
<dbReference type="PRINTS" id="PR00080">
    <property type="entry name" value="SDRFAMILY"/>
</dbReference>
<dbReference type="SUPFAM" id="SSF51735">
    <property type="entry name" value="NAD(P)-binding Rossmann-fold domains"/>
    <property type="match status" value="1"/>
</dbReference>
<evidence type="ECO:0000256" key="3">
    <source>
        <dbReference type="ARBA" id="ARBA00022692"/>
    </source>
</evidence>
<keyword evidence="6" id="KW-0560">Oxidoreductase</keyword>
<keyword evidence="14" id="KW-1185">Reference proteome</keyword>
<evidence type="ECO:0000256" key="9">
    <source>
        <dbReference type="ARBA" id="ARBA00059620"/>
    </source>
</evidence>
<dbReference type="FunFam" id="3.40.50.720:FF:000131">
    <property type="entry name" value="Short-chain dehydrogenase/reductase 3"/>
    <property type="match status" value="1"/>
</dbReference>
<accession>A0A6A5VR96</accession>
<evidence type="ECO:0000256" key="1">
    <source>
        <dbReference type="ARBA" id="ARBA00004141"/>
    </source>
</evidence>
<evidence type="ECO:0000256" key="5">
    <source>
        <dbReference type="ARBA" id="ARBA00022989"/>
    </source>
</evidence>
<dbReference type="AlphaFoldDB" id="A0A6A5VR96"/>
<evidence type="ECO:0000256" key="2">
    <source>
        <dbReference type="ARBA" id="ARBA00006484"/>
    </source>
</evidence>
<dbReference type="PANTHER" id="PTHR24322:SF736">
    <property type="entry name" value="RETINOL DEHYDROGENASE 10"/>
    <property type="match status" value="1"/>
</dbReference>
<gene>
    <name evidence="13" type="ORF">BU23DRAFT_595089</name>
</gene>
<comment type="subcellular location">
    <subcellularLocation>
        <location evidence="1">Membrane</location>
        <topology evidence="1">Multi-pass membrane protein</topology>
    </subcellularLocation>
</comment>
<protein>
    <recommendedName>
        <fullName evidence="10">Short-chain dehydrogenase/reductase 3</fullName>
    </recommendedName>
    <alternativeName>
        <fullName evidence="11">Retinal short-chain dehydrogenase/reductase 1</fullName>
    </alternativeName>
</protein>
<evidence type="ECO:0000313" key="13">
    <source>
        <dbReference type="EMBL" id="KAF1979099.1"/>
    </source>
</evidence>
<evidence type="ECO:0000313" key="14">
    <source>
        <dbReference type="Proteomes" id="UP000800036"/>
    </source>
</evidence>
<sequence>MSSTLSKLVSLLATAVSHATLNPAVTGMLLWILTIGPAKIRNRLVNTVSALRNPQTLARVTKILKGLLALGLTRSINKTLNELALNGYRINNEKRRWKWNEEIAVVTGGCSGIGLLVVKRLVLKGVKVAILDIQQLPPALQGYAGIQFFSCDIADPSAVASTADKVRATLGLPTILVNNAGITEPHPILDTSPEYLRKIFDVNVLSHWYTAQAFLPDMIQKNKGHVVTVASLGSFVTVAGMVDYTATKQASFSLHEGLAVEARLKHKASNILFTSVHPIWVRTPLINPLKVTLEAAGSKFLEPAEVANAIAEQILKCSGGQLILPASLGWLTWIRGLPNWLQERVRGKFATTVLASIVKREREARTAESQTNTRSHGATNPRANSCAYAIEEAQQCTDIYSAQLVQTLDPTQRYVVSAGRNATKELKGFNVGLSDRKTLAYVSLKTSSS</sequence>
<evidence type="ECO:0000256" key="6">
    <source>
        <dbReference type="ARBA" id="ARBA00023002"/>
    </source>
</evidence>
<keyword evidence="3" id="KW-0812">Transmembrane</keyword>
<dbReference type="Proteomes" id="UP000800036">
    <property type="component" value="Unassembled WGS sequence"/>
</dbReference>
<dbReference type="PANTHER" id="PTHR24322">
    <property type="entry name" value="PKSB"/>
    <property type="match status" value="1"/>
</dbReference>
<dbReference type="EMBL" id="ML976658">
    <property type="protein sequence ID" value="KAF1979099.1"/>
    <property type="molecule type" value="Genomic_DNA"/>
</dbReference>
<evidence type="ECO:0000256" key="8">
    <source>
        <dbReference type="ARBA" id="ARBA00023136"/>
    </source>
</evidence>
<proteinExistence type="inferred from homology"/>
<evidence type="ECO:0000256" key="12">
    <source>
        <dbReference type="RuleBase" id="RU000363"/>
    </source>
</evidence>
<dbReference type="InterPro" id="IPR036291">
    <property type="entry name" value="NAD(P)-bd_dom_sf"/>
</dbReference>
<dbReference type="OrthoDB" id="10253736at2759"/>
<reference evidence="13" key="1">
    <citation type="journal article" date="2020" name="Stud. Mycol.">
        <title>101 Dothideomycetes genomes: a test case for predicting lifestyles and emergence of pathogens.</title>
        <authorList>
            <person name="Haridas S."/>
            <person name="Albert R."/>
            <person name="Binder M."/>
            <person name="Bloem J."/>
            <person name="Labutti K."/>
            <person name="Salamov A."/>
            <person name="Andreopoulos B."/>
            <person name="Baker S."/>
            <person name="Barry K."/>
            <person name="Bills G."/>
            <person name="Bluhm B."/>
            <person name="Cannon C."/>
            <person name="Castanera R."/>
            <person name="Culley D."/>
            <person name="Daum C."/>
            <person name="Ezra D."/>
            <person name="Gonzalez J."/>
            <person name="Henrissat B."/>
            <person name="Kuo A."/>
            <person name="Liang C."/>
            <person name="Lipzen A."/>
            <person name="Lutzoni F."/>
            <person name="Magnuson J."/>
            <person name="Mondo S."/>
            <person name="Nolan M."/>
            <person name="Ohm R."/>
            <person name="Pangilinan J."/>
            <person name="Park H.-J."/>
            <person name="Ramirez L."/>
            <person name="Alfaro M."/>
            <person name="Sun H."/>
            <person name="Tritt A."/>
            <person name="Yoshinaga Y."/>
            <person name="Zwiers L.-H."/>
            <person name="Turgeon B."/>
            <person name="Goodwin S."/>
            <person name="Spatafora J."/>
            <person name="Crous P."/>
            <person name="Grigoriev I."/>
        </authorList>
    </citation>
    <scope>NUCLEOTIDE SEQUENCE</scope>
    <source>
        <strain evidence="13">CBS 107.79</strain>
    </source>
</reference>